<dbReference type="RefSeq" id="WP_207288036.1">
    <property type="nucleotide sequence ID" value="NZ_CP071462.1"/>
</dbReference>
<dbReference type="GeneID" id="63188360"/>
<sequence>MDANWTGGVVDRSDDGPPTDDEWRPVAESGRWTEAADPADRIAYRTTFGDPRTSDDERGFLKLHGAGPRAELWLNGDRVRTREGSFGPVRAAFDPRPENELIVVRERPGSAARDEATADPSTDPSSAGGTAVTDVAGVDLDVSSVGLNLDVEGRPQTFCRRLEARPRLTDDGGVVDIEMEVDAGRAVDDAITLSVRPEGFRGGATMQRLSVEAAAGERVTVTESIEIREPALWWPTGYGPRHRYAVQAKLGGDSTETTAAFRTVDRDGDDLLVNGTPVRSRGFVRRSGGPPVVDVERAVAANANLLRVRGHVPSESFYAACDAAGVLVWQDLPSTGIGGDPAADRVRDLAAALEDAYGHHPSLALYGVADESAASGAADGLYGSGIMTKLRFRYRTWRTDVDGEATDAAAEAVPGDRPVVSSVGPPGTDPDAAALYPGWRYLAADDIEWLLERDPDLARIVAAFGAGSLTESGVNPADVSGLDGAVLERRLGDDVGVDASQTYQARTLKVVAEALRRRQSALLSASTLRDTDAAGGTGVLTVDGDAKPAYRAIADAFEPVQAVLDGPPAPGRVGITLCNDTHESLEATVAWTAGDATGETVVRVGPLSTAAAGTADVPAAASRIELTVDAGDRTISNEYRL</sequence>
<feature type="compositionally biased region" description="Polar residues" evidence="3">
    <location>
        <begin position="119"/>
        <end position="128"/>
    </location>
</feature>
<dbReference type="InterPro" id="IPR036156">
    <property type="entry name" value="Beta-gal/glucu_dom_sf"/>
</dbReference>
<dbReference type="SUPFAM" id="SSF49303">
    <property type="entry name" value="beta-Galactosidase/glucuronidase domain"/>
    <property type="match status" value="1"/>
</dbReference>
<dbReference type="Gene3D" id="2.60.40.10">
    <property type="entry name" value="Immunoglobulins"/>
    <property type="match status" value="1"/>
</dbReference>
<dbReference type="SUPFAM" id="SSF51445">
    <property type="entry name" value="(Trans)glycosidases"/>
    <property type="match status" value="1"/>
</dbReference>
<evidence type="ECO:0000256" key="1">
    <source>
        <dbReference type="ARBA" id="ARBA00022801"/>
    </source>
</evidence>
<dbReference type="Proteomes" id="UP000663203">
    <property type="component" value="Chromosome"/>
</dbReference>
<dbReference type="Gene3D" id="3.20.20.80">
    <property type="entry name" value="Glycosidases"/>
    <property type="match status" value="1"/>
</dbReference>
<dbReference type="GO" id="GO:0016798">
    <property type="term" value="F:hydrolase activity, acting on glycosyl bonds"/>
    <property type="evidence" value="ECO:0007669"/>
    <property type="project" value="UniProtKB-KW"/>
</dbReference>
<evidence type="ECO:0000313" key="4">
    <source>
        <dbReference type="EMBL" id="QSW98427.1"/>
    </source>
</evidence>
<feature type="region of interest" description="Disordered" evidence="3">
    <location>
        <begin position="1"/>
        <end position="37"/>
    </location>
</feature>
<dbReference type="PANTHER" id="PTHR42732">
    <property type="entry name" value="BETA-GALACTOSIDASE"/>
    <property type="match status" value="1"/>
</dbReference>
<evidence type="ECO:0000313" key="5">
    <source>
        <dbReference type="Proteomes" id="UP000663203"/>
    </source>
</evidence>
<dbReference type="KEGG" id="hakz:J0X25_13605"/>
<evidence type="ECO:0000256" key="2">
    <source>
        <dbReference type="ARBA" id="ARBA00023295"/>
    </source>
</evidence>
<feature type="compositionally biased region" description="Basic and acidic residues" evidence="3">
    <location>
        <begin position="11"/>
        <end position="25"/>
    </location>
</feature>
<feature type="compositionally biased region" description="Basic and acidic residues" evidence="3">
    <location>
        <begin position="107"/>
        <end position="116"/>
    </location>
</feature>
<dbReference type="InterPro" id="IPR051913">
    <property type="entry name" value="GH2_Domain-Containing"/>
</dbReference>
<feature type="region of interest" description="Disordered" evidence="3">
    <location>
        <begin position="107"/>
        <end position="131"/>
    </location>
</feature>
<reference evidence="4 5" key="1">
    <citation type="submission" date="2021-03" db="EMBL/GenBank/DDBJ databases">
        <title>Haloterrigena longa sp. nov. and Haloterrigena limicola sp. nov., extremely halophilic archaea isolated from a salt lake.</title>
        <authorList>
            <person name="Henglin C."/>
        </authorList>
    </citation>
    <scope>NUCLEOTIDE SEQUENCE [LARGE SCALE GENOMIC DNA]</scope>
    <source>
        <strain evidence="4 5">KZCA68</strain>
    </source>
</reference>
<evidence type="ECO:0000256" key="3">
    <source>
        <dbReference type="SAM" id="MobiDB-lite"/>
    </source>
</evidence>
<organism evidence="4 5">
    <name type="scientific">Haloterrigena alkaliphila</name>
    <dbReference type="NCBI Taxonomy" id="2816475"/>
    <lineage>
        <taxon>Archaea</taxon>
        <taxon>Methanobacteriati</taxon>
        <taxon>Methanobacteriota</taxon>
        <taxon>Stenosarchaea group</taxon>
        <taxon>Halobacteria</taxon>
        <taxon>Halobacteriales</taxon>
        <taxon>Natrialbaceae</taxon>
        <taxon>Haloterrigena</taxon>
    </lineage>
</organism>
<keyword evidence="5" id="KW-1185">Reference proteome</keyword>
<protein>
    <submittedName>
        <fullName evidence="4">Glycoside hydrolase family 2</fullName>
    </submittedName>
</protein>
<dbReference type="InterPro" id="IPR008979">
    <property type="entry name" value="Galactose-bd-like_sf"/>
</dbReference>
<keyword evidence="1 4" id="KW-0378">Hydrolase</keyword>
<dbReference type="EMBL" id="CP071462">
    <property type="protein sequence ID" value="QSW98427.1"/>
    <property type="molecule type" value="Genomic_DNA"/>
</dbReference>
<gene>
    <name evidence="4" type="ORF">J0X25_13605</name>
</gene>
<proteinExistence type="predicted"/>
<dbReference type="SUPFAM" id="SSF49785">
    <property type="entry name" value="Galactose-binding domain-like"/>
    <property type="match status" value="1"/>
</dbReference>
<dbReference type="InterPro" id="IPR017853">
    <property type="entry name" value="GH"/>
</dbReference>
<dbReference type="AlphaFoldDB" id="A0A8A2VCJ3"/>
<accession>A0A8A2VCJ3</accession>
<dbReference type="Gene3D" id="2.60.120.260">
    <property type="entry name" value="Galactose-binding domain-like"/>
    <property type="match status" value="1"/>
</dbReference>
<dbReference type="InterPro" id="IPR013783">
    <property type="entry name" value="Ig-like_fold"/>
</dbReference>
<dbReference type="PANTHER" id="PTHR42732:SF1">
    <property type="entry name" value="BETA-MANNOSIDASE"/>
    <property type="match status" value="1"/>
</dbReference>
<name>A0A8A2VCJ3_9EURY</name>
<keyword evidence="2" id="KW-0326">Glycosidase</keyword>